<dbReference type="NCBIfam" id="TIGR00341">
    <property type="entry name" value="TIGR00341 family protein"/>
    <property type="match status" value="1"/>
</dbReference>
<evidence type="ECO:0000313" key="3">
    <source>
        <dbReference type="Proteomes" id="UP000199572"/>
    </source>
</evidence>
<dbReference type="EMBL" id="FOGG01000025">
    <property type="protein sequence ID" value="SES01822.1"/>
    <property type="molecule type" value="Genomic_DNA"/>
</dbReference>
<keyword evidence="1" id="KW-0812">Transmembrane</keyword>
<keyword evidence="3" id="KW-1185">Reference proteome</keyword>
<sequence length="456" mass="50945">MFIQHKDKPQTVLSTPENKEELPRAFRSFFSKRFNLQMDKADEAGIVSSISKNSIFVGSNLWTLIFAIIIASIGLNVNSTAVIIGAMLISPLMGPIMGIGLGIATNDFNLVKTGGRNLLIATIFSIVTSTLYFYITPLHDAQSELLARTTPSIWDVFIAFAGGLAGIIAVTRTEKSNVIPGVAIATALMPPLCTAGYGIANGNWLYFLGAIYLFFINCLFICISTYLIIRFLRFDKKHFEDRNTEKKVSRYILISVLITILPSIYLAYGIVQKSIFENNAQAFTAGEFNFKNTQVVSKSFRYSTRTKEIDLLLIGQELSGEEIKKIESHLKDYRLEGSRLRIRQGLSARQQVDFSQIRASILEDVFKGQTKEKAVTLKRTTQAFPDVSAELKVLFPKVKSYSLSNVVYLRVDSSKKDTITLFSAALSAKMDIAERGKMDKWIRSRVKTDSLKVIVE</sequence>
<reference evidence="2 3" key="1">
    <citation type="submission" date="2016-10" db="EMBL/GenBank/DDBJ databases">
        <authorList>
            <person name="de Groot N.N."/>
        </authorList>
    </citation>
    <scope>NUCLEOTIDE SEQUENCE [LARGE SCALE GENOMIC DNA]</scope>
    <source>
        <strain evidence="2 3">DSM 18610</strain>
    </source>
</reference>
<dbReference type="PANTHER" id="PTHR20992:SF9">
    <property type="entry name" value="AT15442P-RELATED"/>
    <property type="match status" value="1"/>
</dbReference>
<evidence type="ECO:0000313" key="2">
    <source>
        <dbReference type="EMBL" id="SES01822.1"/>
    </source>
</evidence>
<gene>
    <name evidence="2" type="ORF">SAMN04488023_12539</name>
</gene>
<organism evidence="2 3">
    <name type="scientific">Pedobacter rhizosphaerae</name>
    <dbReference type="NCBI Taxonomy" id="390241"/>
    <lineage>
        <taxon>Bacteria</taxon>
        <taxon>Pseudomonadati</taxon>
        <taxon>Bacteroidota</taxon>
        <taxon>Sphingobacteriia</taxon>
        <taxon>Sphingobacteriales</taxon>
        <taxon>Sphingobacteriaceae</taxon>
        <taxon>Pedobacter</taxon>
    </lineage>
</organism>
<dbReference type="OrthoDB" id="9790659at2"/>
<keyword evidence="1" id="KW-0472">Membrane</keyword>
<dbReference type="InterPro" id="IPR005240">
    <property type="entry name" value="DUF389"/>
</dbReference>
<dbReference type="PANTHER" id="PTHR20992">
    <property type="entry name" value="AT15442P-RELATED"/>
    <property type="match status" value="1"/>
</dbReference>
<dbReference type="RefSeq" id="WP_090886686.1">
    <property type="nucleotide sequence ID" value="NZ_FOGG01000025.1"/>
</dbReference>
<proteinExistence type="predicted"/>
<name>A0A1H9TXR2_9SPHI</name>
<feature type="transmembrane region" description="Helical" evidence="1">
    <location>
        <begin position="250"/>
        <end position="271"/>
    </location>
</feature>
<keyword evidence="1" id="KW-1133">Transmembrane helix</keyword>
<accession>A0A1H9TXR2</accession>
<dbReference type="Pfam" id="PF04087">
    <property type="entry name" value="DUF389"/>
    <property type="match status" value="1"/>
</dbReference>
<dbReference type="Proteomes" id="UP000199572">
    <property type="component" value="Unassembled WGS sequence"/>
</dbReference>
<feature type="transmembrane region" description="Helical" evidence="1">
    <location>
        <begin position="178"/>
        <end position="199"/>
    </location>
</feature>
<feature type="transmembrane region" description="Helical" evidence="1">
    <location>
        <begin position="55"/>
        <end position="75"/>
    </location>
</feature>
<feature type="transmembrane region" description="Helical" evidence="1">
    <location>
        <begin position="81"/>
        <end position="105"/>
    </location>
</feature>
<feature type="transmembrane region" description="Helical" evidence="1">
    <location>
        <begin position="117"/>
        <end position="135"/>
    </location>
</feature>
<dbReference type="AlphaFoldDB" id="A0A1H9TXR2"/>
<evidence type="ECO:0000256" key="1">
    <source>
        <dbReference type="SAM" id="Phobius"/>
    </source>
</evidence>
<feature type="transmembrane region" description="Helical" evidence="1">
    <location>
        <begin position="205"/>
        <end position="229"/>
    </location>
</feature>
<protein>
    <submittedName>
        <fullName evidence="2">TIGR00341 family protein</fullName>
    </submittedName>
</protein>
<feature type="transmembrane region" description="Helical" evidence="1">
    <location>
        <begin position="151"/>
        <end position="171"/>
    </location>
</feature>